<proteinExistence type="predicted"/>
<keyword evidence="2" id="KW-1185">Reference proteome</keyword>
<evidence type="ECO:0000313" key="2">
    <source>
        <dbReference type="Proteomes" id="UP001552299"/>
    </source>
</evidence>
<name>A0ABD0U762_DENTH</name>
<gene>
    <name evidence="1" type="ORF">M5K25_023055</name>
</gene>
<evidence type="ECO:0000313" key="1">
    <source>
        <dbReference type="EMBL" id="KAL0908554.1"/>
    </source>
</evidence>
<comment type="caution">
    <text evidence="1">The sequence shown here is derived from an EMBL/GenBank/DDBJ whole genome shotgun (WGS) entry which is preliminary data.</text>
</comment>
<sequence>MISLPSSFHLCERFTQQGFFTTTSTILPLVNCSFISANLPLSISLICDILPSSPLASRPRQIPPAREKTRLKVKEKLNKCNKEGC</sequence>
<dbReference type="EMBL" id="JANQDX010000017">
    <property type="protein sequence ID" value="KAL0908554.1"/>
    <property type="molecule type" value="Genomic_DNA"/>
</dbReference>
<reference evidence="1 2" key="1">
    <citation type="journal article" date="2024" name="Plant Biotechnol. J.">
        <title>Dendrobium thyrsiflorum genome and its molecular insights into genes involved in important horticultural traits.</title>
        <authorList>
            <person name="Chen B."/>
            <person name="Wang J.Y."/>
            <person name="Zheng P.J."/>
            <person name="Li K.L."/>
            <person name="Liang Y.M."/>
            <person name="Chen X.F."/>
            <person name="Zhang C."/>
            <person name="Zhao X."/>
            <person name="He X."/>
            <person name="Zhang G.Q."/>
            <person name="Liu Z.J."/>
            <person name="Xu Q."/>
        </authorList>
    </citation>
    <scope>NUCLEOTIDE SEQUENCE [LARGE SCALE GENOMIC DNA]</scope>
    <source>
        <strain evidence="1">GZMU011</strain>
    </source>
</reference>
<accession>A0ABD0U762</accession>
<organism evidence="1 2">
    <name type="scientific">Dendrobium thyrsiflorum</name>
    <name type="common">Pinecone-like raceme dendrobium</name>
    <name type="synonym">Orchid</name>
    <dbReference type="NCBI Taxonomy" id="117978"/>
    <lineage>
        <taxon>Eukaryota</taxon>
        <taxon>Viridiplantae</taxon>
        <taxon>Streptophyta</taxon>
        <taxon>Embryophyta</taxon>
        <taxon>Tracheophyta</taxon>
        <taxon>Spermatophyta</taxon>
        <taxon>Magnoliopsida</taxon>
        <taxon>Liliopsida</taxon>
        <taxon>Asparagales</taxon>
        <taxon>Orchidaceae</taxon>
        <taxon>Epidendroideae</taxon>
        <taxon>Malaxideae</taxon>
        <taxon>Dendrobiinae</taxon>
        <taxon>Dendrobium</taxon>
    </lineage>
</organism>
<dbReference type="Proteomes" id="UP001552299">
    <property type="component" value="Unassembled WGS sequence"/>
</dbReference>
<protein>
    <submittedName>
        <fullName evidence="1">Uncharacterized protein</fullName>
    </submittedName>
</protein>
<dbReference type="AlphaFoldDB" id="A0ABD0U762"/>